<dbReference type="InterPro" id="IPR003194">
    <property type="entry name" value="TFIIA_gsu"/>
</dbReference>
<dbReference type="PIRSF" id="PIRSF009415">
    <property type="entry name" value="Hum_TFIIA_gamma"/>
    <property type="match status" value="1"/>
</dbReference>
<dbReference type="EMBL" id="CAJPVJ010001550">
    <property type="protein sequence ID" value="CAG2164920.1"/>
    <property type="molecule type" value="Genomic_DNA"/>
</dbReference>
<dbReference type="Pfam" id="PF02268">
    <property type="entry name" value="TFIIA_gamma_N"/>
    <property type="match status" value="1"/>
</dbReference>
<comment type="similarity">
    <text evidence="2 6">Belongs to the TFIIA subunit 2 family.</text>
</comment>
<evidence type="ECO:0000256" key="6">
    <source>
        <dbReference type="PIRNR" id="PIRNR009415"/>
    </source>
</evidence>
<keyword evidence="10" id="KW-1185">Reference proteome</keyword>
<evidence type="ECO:0000256" key="5">
    <source>
        <dbReference type="ARBA" id="ARBA00023242"/>
    </source>
</evidence>
<dbReference type="InterPro" id="IPR015871">
    <property type="entry name" value="TFIIA_gsu_C"/>
</dbReference>
<dbReference type="CDD" id="cd10014">
    <property type="entry name" value="TFIIA_gamma_C"/>
    <property type="match status" value="1"/>
</dbReference>
<dbReference type="InterPro" id="IPR009088">
    <property type="entry name" value="TFIIA_b-brl"/>
</dbReference>
<dbReference type="OrthoDB" id="586585at2759"/>
<proteinExistence type="inferred from homology"/>
<dbReference type="EMBL" id="OC916375">
    <property type="protein sequence ID" value="CAD7644063.1"/>
    <property type="molecule type" value="Genomic_DNA"/>
</dbReference>
<dbReference type="SUPFAM" id="SSF47396">
    <property type="entry name" value="Transcription factor IIA (TFIIA), alpha-helical domain"/>
    <property type="match status" value="1"/>
</dbReference>
<evidence type="ECO:0000256" key="4">
    <source>
        <dbReference type="ARBA" id="ARBA00023163"/>
    </source>
</evidence>
<protein>
    <recommendedName>
        <fullName evidence="6">Transcription initiation factor IIA subunit 2</fullName>
    </recommendedName>
</protein>
<feature type="domain" description="Transcription initiation factor IIA gamma subunit C-terminal" evidence="8">
    <location>
        <begin position="77"/>
        <end position="118"/>
    </location>
</feature>
<dbReference type="AlphaFoldDB" id="A0A7R9LLZ6"/>
<dbReference type="GO" id="GO:0005672">
    <property type="term" value="C:transcription factor TFIIA complex"/>
    <property type="evidence" value="ECO:0007669"/>
    <property type="project" value="InterPro"/>
</dbReference>
<dbReference type="SUPFAM" id="SSF50784">
    <property type="entry name" value="Transcription factor IIA (TFIIA), beta-barrel domain"/>
    <property type="match status" value="1"/>
</dbReference>
<dbReference type="Gene3D" id="1.10.287.190">
    <property type="entry name" value="Transcription factor IIA gamma subunit, alpha-helical domain"/>
    <property type="match status" value="1"/>
</dbReference>
<gene>
    <name evidence="9" type="ORF">ONB1V03_LOCUS4467</name>
</gene>
<evidence type="ECO:0000259" key="7">
    <source>
        <dbReference type="Pfam" id="PF02268"/>
    </source>
</evidence>
<reference evidence="9" key="1">
    <citation type="submission" date="2020-11" db="EMBL/GenBank/DDBJ databases">
        <authorList>
            <person name="Tran Van P."/>
        </authorList>
    </citation>
    <scope>NUCLEOTIDE SEQUENCE</scope>
</reference>
<evidence type="ECO:0000256" key="1">
    <source>
        <dbReference type="ARBA" id="ARBA00004123"/>
    </source>
</evidence>
<evidence type="ECO:0000313" key="9">
    <source>
        <dbReference type="EMBL" id="CAD7644063.1"/>
    </source>
</evidence>
<dbReference type="GO" id="GO:0006367">
    <property type="term" value="P:transcription initiation at RNA polymerase II promoter"/>
    <property type="evidence" value="ECO:0007669"/>
    <property type="project" value="InterPro"/>
</dbReference>
<evidence type="ECO:0000256" key="3">
    <source>
        <dbReference type="ARBA" id="ARBA00023015"/>
    </source>
</evidence>
<dbReference type="Pfam" id="PF02751">
    <property type="entry name" value="TFIIA_gamma_C"/>
    <property type="match status" value="1"/>
</dbReference>
<evidence type="ECO:0000259" key="8">
    <source>
        <dbReference type="Pfam" id="PF02751"/>
    </source>
</evidence>
<comment type="subcellular location">
    <subcellularLocation>
        <location evidence="1 6">Nucleus</location>
    </subcellularLocation>
</comment>
<dbReference type="InterPro" id="IPR015872">
    <property type="entry name" value="TFIIA_gsu_N"/>
</dbReference>
<keyword evidence="5 6" id="KW-0539">Nucleus</keyword>
<sequence>MNTRLCYRTTTVGNALWESLAEMHQSGQLSERLANKCLHAFDASVDKAFDSYTKGGRQQPDLSFVTPQEEKDKGNGAKLAAYRFADNVWNLIVRNVEFKEGNKSVLKVDKLKIVAMNGNTGAQIQYVNKGSKKTRIV</sequence>
<name>A0A7R9LLZ6_9ACAR</name>
<organism evidence="9">
    <name type="scientific">Oppiella nova</name>
    <dbReference type="NCBI Taxonomy" id="334625"/>
    <lineage>
        <taxon>Eukaryota</taxon>
        <taxon>Metazoa</taxon>
        <taxon>Ecdysozoa</taxon>
        <taxon>Arthropoda</taxon>
        <taxon>Chelicerata</taxon>
        <taxon>Arachnida</taxon>
        <taxon>Acari</taxon>
        <taxon>Acariformes</taxon>
        <taxon>Sarcoptiformes</taxon>
        <taxon>Oribatida</taxon>
        <taxon>Brachypylina</taxon>
        <taxon>Oppioidea</taxon>
        <taxon>Oppiidae</taxon>
        <taxon>Oppiella</taxon>
    </lineage>
</organism>
<accession>A0A7R9LLZ6</accession>
<dbReference type="Proteomes" id="UP000728032">
    <property type="component" value="Unassembled WGS sequence"/>
</dbReference>
<keyword evidence="4 6" id="KW-0804">Transcription</keyword>
<evidence type="ECO:0000256" key="2">
    <source>
        <dbReference type="ARBA" id="ARBA00007675"/>
    </source>
</evidence>
<keyword evidence="3 6" id="KW-0805">Transcription regulation</keyword>
<dbReference type="PANTHER" id="PTHR10966">
    <property type="entry name" value="TRANSCRIPTION INITIATION FACTOR IIA SUBUNIT 2"/>
    <property type="match status" value="1"/>
</dbReference>
<feature type="domain" description="Transcription initiation factor IIA gamma subunit N-terminal" evidence="7">
    <location>
        <begin position="7"/>
        <end position="48"/>
    </location>
</feature>
<evidence type="ECO:0000313" key="10">
    <source>
        <dbReference type="Proteomes" id="UP000728032"/>
    </source>
</evidence>
<dbReference type="InterPro" id="IPR009083">
    <property type="entry name" value="TFIIA_a-hlx"/>
</dbReference>
<comment type="function">
    <text evidence="6">TFIIA is a component of the transcription machinery of RNA polymerase II and plays an important role in transcriptional activation.</text>
</comment>
<dbReference type="Gene3D" id="2.30.18.10">
    <property type="entry name" value="Transcription factor IIA (TFIIA), beta-barrel domain"/>
    <property type="match status" value="1"/>
</dbReference>